<gene>
    <name evidence="1" type="ORF">SCLTRI_LOCUS7175</name>
</gene>
<keyword evidence="2" id="KW-1185">Reference proteome</keyword>
<sequence length="250" mass="28511">MEDSKDNFSNNVVNFAADGDIILVVGPEKKRFRLRSLSLKVASKPFLVMFGPHWQEGRDLLNHEGPMELSLPEDNSAALEIIFTIIHHQNNKVFRAIPARRVLDVAITTDKYDFINAMKLASEALLRTKKRGADDLMFLAAAAYLFQNAQAFKKITKALILKYPAPYLNLACKEIESVLTWRVFCLLEQQRSFARLELSEIFISWINAATGMCIPKCGWTCKYTHAYLNLLKKISNFGLQTCLVFLYLKQ</sequence>
<dbReference type="Proteomes" id="UP000624404">
    <property type="component" value="Unassembled WGS sequence"/>
</dbReference>
<dbReference type="EMBL" id="CAJHIA010000026">
    <property type="protein sequence ID" value="CAD6447383.1"/>
    <property type="molecule type" value="Genomic_DNA"/>
</dbReference>
<dbReference type="AlphaFoldDB" id="A0A8H2W0P5"/>
<proteinExistence type="predicted"/>
<protein>
    <submittedName>
        <fullName evidence="1">3515e734-4505-45d6-ba75-2626f65c932a</fullName>
    </submittedName>
</protein>
<dbReference type="InterPro" id="IPR011333">
    <property type="entry name" value="SKP1/BTB/POZ_sf"/>
</dbReference>
<reference evidence="1" key="1">
    <citation type="submission" date="2020-10" db="EMBL/GenBank/DDBJ databases">
        <authorList>
            <person name="Kusch S."/>
        </authorList>
    </citation>
    <scope>NUCLEOTIDE SEQUENCE</scope>
    <source>
        <strain evidence="1">SwB9</strain>
    </source>
</reference>
<dbReference type="Gene3D" id="3.30.710.10">
    <property type="entry name" value="Potassium Channel Kv1.1, Chain A"/>
    <property type="match status" value="1"/>
</dbReference>
<organism evidence="1 2">
    <name type="scientific">Sclerotinia trifoliorum</name>
    <dbReference type="NCBI Taxonomy" id="28548"/>
    <lineage>
        <taxon>Eukaryota</taxon>
        <taxon>Fungi</taxon>
        <taxon>Dikarya</taxon>
        <taxon>Ascomycota</taxon>
        <taxon>Pezizomycotina</taxon>
        <taxon>Leotiomycetes</taxon>
        <taxon>Helotiales</taxon>
        <taxon>Sclerotiniaceae</taxon>
        <taxon>Sclerotinia</taxon>
    </lineage>
</organism>
<accession>A0A8H2W0P5</accession>
<name>A0A8H2W0P5_9HELO</name>
<comment type="caution">
    <text evidence="1">The sequence shown here is derived from an EMBL/GenBank/DDBJ whole genome shotgun (WGS) entry which is preliminary data.</text>
</comment>
<dbReference type="OrthoDB" id="5275938at2759"/>
<evidence type="ECO:0000313" key="1">
    <source>
        <dbReference type="EMBL" id="CAD6447383.1"/>
    </source>
</evidence>
<evidence type="ECO:0000313" key="2">
    <source>
        <dbReference type="Proteomes" id="UP000624404"/>
    </source>
</evidence>